<proteinExistence type="inferred from homology"/>
<sequence length="296" mass="32793">MSASNTDTGDTVKITTTELQQNMDNNVLTEGQLAIQMSQTDEPAPREALITTAVNFLNNAKVRHTTLLQKQQFLRSKGLTSTEIQMACERAGVFSQDPNAPKVINMGINATQTHAQLALQQPKPTSLQRLKEVLHSMALLGGVAYAIFMFWKKFLQTFLFGGKKKKSVDEALNEIDKKVDTRLAEVKTELTQVKESLAREQRDQTQQFMREFNQFKSDLEAIKGLLLNRKQFPSPLTATVGAPSIPAWQLSSSSPRRILRNSQSDDNEIANDTGSGSGSSETEVVTKNSDSSLEIM</sequence>
<comment type="function">
    <text evidence="14">Component of the PEX13-PEX14 docking complex, a translocon channel that specifically mediates the import of peroxisomal cargo proteins bound to PEX5 receptor. The PEX13-PEX14 docking complex forms a large import pore which can be opened to a diameter of about 9 nm. Mechanistically, PEX5 receptor along with cargo proteins associates with the PEX14 subunit of the PEX13-PEX14 docking complex in the cytosol, leading to the insertion of the receptor into the organelle membrane with the concomitant translocation of the cargo into the peroxisome matrix. Plays a key role for peroxisome movement through a direct interaction with tubulin.</text>
</comment>
<accession>A0A0L0CJT9</accession>
<evidence type="ECO:0000313" key="21">
    <source>
        <dbReference type="Proteomes" id="UP000037069"/>
    </source>
</evidence>
<evidence type="ECO:0000256" key="1">
    <source>
        <dbReference type="ARBA" id="ARBA00005443"/>
    </source>
</evidence>
<dbReference type="Pfam" id="PF04695">
    <property type="entry name" value="Pex14_N"/>
    <property type="match status" value="1"/>
</dbReference>
<dbReference type="FunFam" id="1.10.10.10:FF:000296">
    <property type="entry name" value="Peroxisomal membrane protein PEX14"/>
    <property type="match status" value="1"/>
</dbReference>
<dbReference type="InterPro" id="IPR036388">
    <property type="entry name" value="WH-like_DNA-bd_sf"/>
</dbReference>
<evidence type="ECO:0000256" key="4">
    <source>
        <dbReference type="ARBA" id="ARBA00022692"/>
    </source>
</evidence>
<keyword evidence="3" id="KW-0597">Phosphoprotein</keyword>
<dbReference type="EMBL" id="JRES01000303">
    <property type="protein sequence ID" value="KNC32516.1"/>
    <property type="molecule type" value="Genomic_DNA"/>
</dbReference>
<keyword evidence="21" id="KW-1185">Reference proteome</keyword>
<dbReference type="AlphaFoldDB" id="A0A0L0CJT9"/>
<dbReference type="OMA" id="AARKFML"/>
<dbReference type="PANTHER" id="PTHR23058:SF0">
    <property type="entry name" value="PEROXISOMAL MEMBRANE PROTEIN PEX14"/>
    <property type="match status" value="1"/>
</dbReference>
<evidence type="ECO:0000256" key="11">
    <source>
        <dbReference type="ARBA" id="ARBA00029502"/>
    </source>
</evidence>
<dbReference type="GO" id="GO:1990429">
    <property type="term" value="C:peroxisomal importomer complex"/>
    <property type="evidence" value="ECO:0007669"/>
    <property type="project" value="TreeGrafter"/>
</dbReference>
<dbReference type="GO" id="GO:0005102">
    <property type="term" value="F:signaling receptor binding"/>
    <property type="evidence" value="ECO:0007669"/>
    <property type="project" value="TreeGrafter"/>
</dbReference>
<keyword evidence="6 18" id="KW-1133">Transmembrane helix</keyword>
<comment type="caution">
    <text evidence="20">The sequence shown here is derived from an EMBL/GenBank/DDBJ whole genome shotgun (WGS) entry which is preliminary data.</text>
</comment>
<feature type="compositionally biased region" description="Polar residues" evidence="17">
    <location>
        <begin position="253"/>
        <end position="264"/>
    </location>
</feature>
<keyword evidence="4 18" id="KW-0812">Transmembrane</keyword>
<keyword evidence="9 16" id="KW-0472">Membrane</keyword>
<feature type="compositionally biased region" description="Polar residues" evidence="17">
    <location>
        <begin position="287"/>
        <end position="296"/>
    </location>
</feature>
<evidence type="ECO:0000313" key="20">
    <source>
        <dbReference type="EMBL" id="KNC32516.1"/>
    </source>
</evidence>
<dbReference type="Proteomes" id="UP000037069">
    <property type="component" value="Unassembled WGS sequence"/>
</dbReference>
<keyword evidence="10 16" id="KW-0576">Peroxisome</keyword>
<name>A0A0L0CJT9_LUCCU</name>
<dbReference type="OrthoDB" id="441517at2759"/>
<dbReference type="STRING" id="7375.A0A0L0CJT9"/>
<keyword evidence="7" id="KW-0007">Acetylation</keyword>
<evidence type="ECO:0000259" key="19">
    <source>
        <dbReference type="Pfam" id="PF04695"/>
    </source>
</evidence>
<organism evidence="20 21">
    <name type="scientific">Lucilia cuprina</name>
    <name type="common">Green bottle fly</name>
    <name type="synonym">Australian sheep blowfly</name>
    <dbReference type="NCBI Taxonomy" id="7375"/>
    <lineage>
        <taxon>Eukaryota</taxon>
        <taxon>Metazoa</taxon>
        <taxon>Ecdysozoa</taxon>
        <taxon>Arthropoda</taxon>
        <taxon>Hexapoda</taxon>
        <taxon>Insecta</taxon>
        <taxon>Pterygota</taxon>
        <taxon>Neoptera</taxon>
        <taxon>Endopterygota</taxon>
        <taxon>Diptera</taxon>
        <taxon>Brachycera</taxon>
        <taxon>Muscomorpha</taxon>
        <taxon>Oestroidea</taxon>
        <taxon>Calliphoridae</taxon>
        <taxon>Luciliinae</taxon>
        <taxon>Lucilia</taxon>
    </lineage>
</organism>
<dbReference type="GO" id="GO:0005778">
    <property type="term" value="C:peroxisomal membrane"/>
    <property type="evidence" value="ECO:0007669"/>
    <property type="project" value="UniProtKB-SubCell"/>
</dbReference>
<protein>
    <recommendedName>
        <fullName evidence="11 16">Peroxisomal membrane protein PEX14</fullName>
    </recommendedName>
    <alternativeName>
        <fullName evidence="16">Peroxin-14</fullName>
    </alternativeName>
</protein>
<evidence type="ECO:0000256" key="7">
    <source>
        <dbReference type="ARBA" id="ARBA00022990"/>
    </source>
</evidence>
<evidence type="ECO:0000256" key="14">
    <source>
        <dbReference type="ARBA" id="ARBA00055057"/>
    </source>
</evidence>
<dbReference type="InterPro" id="IPR006785">
    <property type="entry name" value="Pex14_N"/>
</dbReference>
<evidence type="ECO:0000256" key="10">
    <source>
        <dbReference type="ARBA" id="ARBA00023140"/>
    </source>
</evidence>
<evidence type="ECO:0000256" key="9">
    <source>
        <dbReference type="ARBA" id="ARBA00023136"/>
    </source>
</evidence>
<comment type="similarity">
    <text evidence="1 16">Belongs to the peroxin-14 family.</text>
</comment>
<comment type="subunit">
    <text evidence="15">Interacts with PEX13; forming the PEX13-PEX14 docking complex. Interacts with PEX5 (via WxxxF/Y motifs). Interacts with PEX19. Interacts with tubulin.</text>
</comment>
<evidence type="ECO:0000256" key="8">
    <source>
        <dbReference type="ARBA" id="ARBA00023010"/>
    </source>
</evidence>
<evidence type="ECO:0000256" key="17">
    <source>
        <dbReference type="SAM" id="MobiDB-lite"/>
    </source>
</evidence>
<evidence type="ECO:0000256" key="5">
    <source>
        <dbReference type="ARBA" id="ARBA00022927"/>
    </source>
</evidence>
<reference evidence="20 21" key="1">
    <citation type="journal article" date="2015" name="Nat. Commun.">
        <title>Lucilia cuprina genome unlocks parasitic fly biology to underpin future interventions.</title>
        <authorList>
            <person name="Anstead C.A."/>
            <person name="Korhonen P.K."/>
            <person name="Young N.D."/>
            <person name="Hall R.S."/>
            <person name="Jex A.R."/>
            <person name="Murali S.C."/>
            <person name="Hughes D.S."/>
            <person name="Lee S.F."/>
            <person name="Perry T."/>
            <person name="Stroehlein A.J."/>
            <person name="Ansell B.R."/>
            <person name="Breugelmans B."/>
            <person name="Hofmann A."/>
            <person name="Qu J."/>
            <person name="Dugan S."/>
            <person name="Lee S.L."/>
            <person name="Chao H."/>
            <person name="Dinh H."/>
            <person name="Han Y."/>
            <person name="Doddapaneni H.V."/>
            <person name="Worley K.C."/>
            <person name="Muzny D.M."/>
            <person name="Ioannidis P."/>
            <person name="Waterhouse R.M."/>
            <person name="Zdobnov E.M."/>
            <person name="James P.J."/>
            <person name="Bagnall N.H."/>
            <person name="Kotze A.C."/>
            <person name="Gibbs R.A."/>
            <person name="Richards S."/>
            <person name="Batterham P."/>
            <person name="Gasser R.B."/>
        </authorList>
    </citation>
    <scope>NUCLEOTIDE SEQUENCE [LARGE SCALE GENOMIC DNA]</scope>
    <source>
        <strain evidence="20 21">LS</strain>
        <tissue evidence="20">Full body</tissue>
    </source>
</reference>
<evidence type="ECO:0000256" key="2">
    <source>
        <dbReference type="ARBA" id="ARBA00022448"/>
    </source>
</evidence>
<keyword evidence="8" id="KW-0811">Translocation</keyword>
<dbReference type="Gene3D" id="1.10.10.10">
    <property type="entry name" value="Winged helix-like DNA-binding domain superfamily/Winged helix DNA-binding domain"/>
    <property type="match status" value="1"/>
</dbReference>
<keyword evidence="5 16" id="KW-0653">Protein transport</keyword>
<evidence type="ECO:0000256" key="16">
    <source>
        <dbReference type="RuleBase" id="RU367032"/>
    </source>
</evidence>
<gene>
    <name evidence="20" type="ORF">FF38_07284</name>
</gene>
<evidence type="ECO:0000256" key="13">
    <source>
        <dbReference type="ARBA" id="ARBA00046271"/>
    </source>
</evidence>
<evidence type="ECO:0000256" key="3">
    <source>
        <dbReference type="ARBA" id="ARBA00022553"/>
    </source>
</evidence>
<evidence type="ECO:0000256" key="6">
    <source>
        <dbReference type="ARBA" id="ARBA00022989"/>
    </source>
</evidence>
<feature type="transmembrane region" description="Helical" evidence="18">
    <location>
        <begin position="133"/>
        <end position="151"/>
    </location>
</feature>
<dbReference type="GO" id="GO:0012505">
    <property type="term" value="C:endomembrane system"/>
    <property type="evidence" value="ECO:0007669"/>
    <property type="project" value="UniProtKB-SubCell"/>
</dbReference>
<evidence type="ECO:0000256" key="12">
    <source>
        <dbReference type="ARBA" id="ARBA00037847"/>
    </source>
</evidence>
<feature type="region of interest" description="Disordered" evidence="17">
    <location>
        <begin position="253"/>
        <end position="296"/>
    </location>
</feature>
<feature type="domain" description="Peroxisome membrane anchor protein Pex14p N-terminal" evidence="19">
    <location>
        <begin position="46"/>
        <end position="87"/>
    </location>
</feature>
<evidence type="ECO:0000256" key="15">
    <source>
        <dbReference type="ARBA" id="ARBA00065694"/>
    </source>
</evidence>
<dbReference type="GO" id="GO:0016560">
    <property type="term" value="P:protein import into peroxisome matrix, docking"/>
    <property type="evidence" value="ECO:0007669"/>
    <property type="project" value="UniProtKB-UniRule"/>
</dbReference>
<dbReference type="InterPro" id="IPR025655">
    <property type="entry name" value="PEX14"/>
</dbReference>
<dbReference type="PANTHER" id="PTHR23058">
    <property type="entry name" value="PEROXISOMAL MEMBRANE PROTEIN PEX14"/>
    <property type="match status" value="1"/>
</dbReference>
<evidence type="ECO:0000256" key="18">
    <source>
        <dbReference type="SAM" id="Phobius"/>
    </source>
</evidence>
<comment type="subcellular location">
    <subcellularLocation>
        <location evidence="12">Endomembrane system</location>
        <topology evidence="12">Single-pass membrane protein</topology>
    </subcellularLocation>
    <subcellularLocation>
        <location evidence="13 16">Peroxisome membrane</location>
    </subcellularLocation>
</comment>
<keyword evidence="2 16" id="KW-0813">Transport</keyword>